<evidence type="ECO:0000259" key="5">
    <source>
        <dbReference type="PROSITE" id="PS50160"/>
    </source>
</evidence>
<reference evidence="7" key="1">
    <citation type="submission" date="2016-06" db="EMBL/GenBank/DDBJ databases">
        <authorList>
            <person name="Nascimento L."/>
            <person name="Pereira R.V."/>
            <person name="Martins L.F."/>
            <person name="Quaggio R.B."/>
            <person name="Silva A.M."/>
            <person name="Setubal J.C."/>
        </authorList>
    </citation>
    <scope>NUCLEOTIDE SEQUENCE [LARGE SCALE GENOMIC DNA]</scope>
</reference>
<dbReference type="PANTHER" id="PTHR45674">
    <property type="entry name" value="DNA LIGASE 1/3 FAMILY MEMBER"/>
    <property type="match status" value="1"/>
</dbReference>
<gene>
    <name evidence="6" type="ORF">BAA01_02630</name>
</gene>
<dbReference type="GO" id="GO:0006281">
    <property type="term" value="P:DNA repair"/>
    <property type="evidence" value="ECO:0007669"/>
    <property type="project" value="InterPro"/>
</dbReference>
<dbReference type="EMBL" id="LZRT01000036">
    <property type="protein sequence ID" value="OUM89677.1"/>
    <property type="molecule type" value="Genomic_DNA"/>
</dbReference>
<dbReference type="CDD" id="cd07906">
    <property type="entry name" value="Adenylation_DNA_ligase_LigD_LigC"/>
    <property type="match status" value="1"/>
</dbReference>
<dbReference type="GO" id="GO:0003910">
    <property type="term" value="F:DNA ligase (ATP) activity"/>
    <property type="evidence" value="ECO:0007669"/>
    <property type="project" value="UniProtKB-EC"/>
</dbReference>
<protein>
    <recommendedName>
        <fullName evidence="2">DNA ligase (ATP)</fullName>
        <ecNumber evidence="2">6.5.1.1</ecNumber>
    </recommendedName>
</protein>
<dbReference type="SUPFAM" id="SSF56091">
    <property type="entry name" value="DNA ligase/mRNA capping enzyme, catalytic domain"/>
    <property type="match status" value="1"/>
</dbReference>
<name>A0A1Y3PU55_9BACI</name>
<organism evidence="6 7">
    <name type="scientific">Bacillus thermozeamaize</name>
    <dbReference type="NCBI Taxonomy" id="230954"/>
    <lineage>
        <taxon>Bacteria</taxon>
        <taxon>Bacillati</taxon>
        <taxon>Bacillota</taxon>
        <taxon>Bacilli</taxon>
        <taxon>Bacillales</taxon>
        <taxon>Bacillaceae</taxon>
        <taxon>Bacillus</taxon>
    </lineage>
</organism>
<dbReference type="Pfam" id="PF01068">
    <property type="entry name" value="DNA_ligase_A_M"/>
    <property type="match status" value="1"/>
</dbReference>
<dbReference type="PROSITE" id="PS50160">
    <property type="entry name" value="DNA_LIGASE_A3"/>
    <property type="match status" value="1"/>
</dbReference>
<evidence type="ECO:0000256" key="2">
    <source>
        <dbReference type="ARBA" id="ARBA00012727"/>
    </source>
</evidence>
<proteinExistence type="inferred from homology"/>
<dbReference type="GO" id="GO:0006310">
    <property type="term" value="P:DNA recombination"/>
    <property type="evidence" value="ECO:0007669"/>
    <property type="project" value="InterPro"/>
</dbReference>
<dbReference type="InterPro" id="IPR012340">
    <property type="entry name" value="NA-bd_OB-fold"/>
</dbReference>
<evidence type="ECO:0000256" key="1">
    <source>
        <dbReference type="ARBA" id="ARBA00007572"/>
    </source>
</evidence>
<evidence type="ECO:0000256" key="4">
    <source>
        <dbReference type="ARBA" id="ARBA00034003"/>
    </source>
</evidence>
<sequence>MTLPFLPMEPILMEEPFQDARFRYQVKWDGIRAIVIRDNHILRVFLRKGGEITSHFPELQGLRLKQAGDFILDGELIVPDEDNRPSFSRVVRRIRIRKPDRIEKAQKTDPAVLMAFDLMKLGERDVCHLPWSRRQELLEQALLPSEHVQIVESFADGLGLYQATKQWGLEGIVAKRIDSQYLPGKRHRAWFKIKHWQEIEAVIGGLELKEQGMIRSLYLGAANGKGGLRFIGQASSGLRQADWHLIQKEIPRLQQKDSPFAALPHTPRDVIWLKPELRATIRFQSWTESHLLRSPVILRIKK</sequence>
<dbReference type="InterPro" id="IPR012310">
    <property type="entry name" value="DNA_ligase_ATP-dep_cent"/>
</dbReference>
<dbReference type="InterPro" id="IPR012309">
    <property type="entry name" value="DNA_ligase_ATP-dep_C"/>
</dbReference>
<comment type="similarity">
    <text evidence="1">Belongs to the ATP-dependent DNA ligase family.</text>
</comment>
<dbReference type="InterPro" id="IPR050191">
    <property type="entry name" value="ATP-dep_DNA_ligase"/>
</dbReference>
<dbReference type="SUPFAM" id="SSF50249">
    <property type="entry name" value="Nucleic acid-binding proteins"/>
    <property type="match status" value="1"/>
</dbReference>
<comment type="caution">
    <text evidence="6">The sequence shown here is derived from an EMBL/GenBank/DDBJ whole genome shotgun (WGS) entry which is preliminary data.</text>
</comment>
<accession>A0A1Y3PU55</accession>
<dbReference type="Gene3D" id="3.30.470.30">
    <property type="entry name" value="DNA ligase/mRNA capping enzyme"/>
    <property type="match status" value="1"/>
</dbReference>
<evidence type="ECO:0000313" key="7">
    <source>
        <dbReference type="Proteomes" id="UP000196475"/>
    </source>
</evidence>
<dbReference type="Gene3D" id="3.30.1490.70">
    <property type="match status" value="1"/>
</dbReference>
<dbReference type="AlphaFoldDB" id="A0A1Y3PU55"/>
<dbReference type="Gene3D" id="2.40.50.140">
    <property type="entry name" value="Nucleic acid-binding proteins"/>
    <property type="match status" value="1"/>
</dbReference>
<dbReference type="PANTHER" id="PTHR45674:SF4">
    <property type="entry name" value="DNA LIGASE 1"/>
    <property type="match status" value="1"/>
</dbReference>
<dbReference type="CDD" id="cd07971">
    <property type="entry name" value="OBF_DNA_ligase_LigD"/>
    <property type="match status" value="1"/>
</dbReference>
<keyword evidence="3" id="KW-0436">Ligase</keyword>
<evidence type="ECO:0000256" key="3">
    <source>
        <dbReference type="ARBA" id="ARBA00022598"/>
    </source>
</evidence>
<dbReference type="EC" id="6.5.1.1" evidence="2"/>
<dbReference type="Pfam" id="PF04679">
    <property type="entry name" value="DNA_ligase_A_C"/>
    <property type="match status" value="1"/>
</dbReference>
<evidence type="ECO:0000313" key="6">
    <source>
        <dbReference type="EMBL" id="OUM89677.1"/>
    </source>
</evidence>
<comment type="catalytic activity">
    <reaction evidence="4">
        <text>ATP + (deoxyribonucleotide)n-3'-hydroxyl + 5'-phospho-(deoxyribonucleotide)m = (deoxyribonucleotide)n+m + AMP + diphosphate.</text>
        <dbReference type="EC" id="6.5.1.1"/>
    </reaction>
</comment>
<dbReference type="Proteomes" id="UP000196475">
    <property type="component" value="Unassembled WGS sequence"/>
</dbReference>
<dbReference type="GO" id="GO:0005524">
    <property type="term" value="F:ATP binding"/>
    <property type="evidence" value="ECO:0007669"/>
    <property type="project" value="InterPro"/>
</dbReference>
<feature type="domain" description="ATP-dependent DNA ligase family profile" evidence="5">
    <location>
        <begin position="104"/>
        <end position="226"/>
    </location>
</feature>